<dbReference type="Proteomes" id="UP000248168">
    <property type="component" value="Unassembled WGS sequence"/>
</dbReference>
<sequence length="101" mass="10950">MQISGSGRSDQLAKILLGTQETKGPSPQPQSSQKEAGNDRVQISDQAKELQRIRALGQTPDQERAARVEQIKNALEHGTYDVSGRKVGDALIKQVLTDAVL</sequence>
<evidence type="ECO:0000313" key="11">
    <source>
        <dbReference type="EMBL" id="SPP65181.1"/>
    </source>
</evidence>
<evidence type="ECO:0000256" key="1">
    <source>
        <dbReference type="ARBA" id="ARBA00005322"/>
    </source>
</evidence>
<gene>
    <name evidence="11" type="primary">flgM</name>
    <name evidence="11" type="ORF">NITLEN_30095</name>
</gene>
<evidence type="ECO:0000256" key="2">
    <source>
        <dbReference type="ARBA" id="ARBA00017823"/>
    </source>
</evidence>
<keyword evidence="12" id="KW-1185">Reference proteome</keyword>
<dbReference type="InterPro" id="IPR031316">
    <property type="entry name" value="FlgM_C"/>
</dbReference>
<dbReference type="NCBIfam" id="TIGR03824">
    <property type="entry name" value="FlgM_jcvi"/>
    <property type="match status" value="1"/>
</dbReference>
<dbReference type="InParanoid" id="A0A330L7F6"/>
<dbReference type="GO" id="GO:0045892">
    <property type="term" value="P:negative regulation of DNA-templated transcription"/>
    <property type="evidence" value="ECO:0007669"/>
    <property type="project" value="InterPro"/>
</dbReference>
<keyword evidence="3" id="KW-0678">Repressor</keyword>
<dbReference type="OrthoDB" id="9797114at2"/>
<dbReference type="SUPFAM" id="SSF101498">
    <property type="entry name" value="Anti-sigma factor FlgM"/>
    <property type="match status" value="1"/>
</dbReference>
<dbReference type="Pfam" id="PF04316">
    <property type="entry name" value="FlgM"/>
    <property type="match status" value="1"/>
</dbReference>
<evidence type="ECO:0000256" key="6">
    <source>
        <dbReference type="ARBA" id="ARBA00023163"/>
    </source>
</evidence>
<evidence type="ECO:0000256" key="4">
    <source>
        <dbReference type="ARBA" id="ARBA00022795"/>
    </source>
</evidence>
<keyword evidence="4" id="KW-1005">Bacterial flagellum biogenesis</keyword>
<evidence type="ECO:0000256" key="7">
    <source>
        <dbReference type="ARBA" id="ARBA00024739"/>
    </source>
</evidence>
<dbReference type="GO" id="GO:0044781">
    <property type="term" value="P:bacterial-type flagellum organization"/>
    <property type="evidence" value="ECO:0007669"/>
    <property type="project" value="UniProtKB-KW"/>
</dbReference>
<feature type="compositionally biased region" description="Polar residues" evidence="9">
    <location>
        <begin position="19"/>
        <end position="43"/>
    </location>
</feature>
<feature type="domain" description="Anti-sigma-28 factor FlgM C-terminal" evidence="10">
    <location>
        <begin position="39"/>
        <end position="92"/>
    </location>
</feature>
<proteinExistence type="inferred from homology"/>
<comment type="similarity">
    <text evidence="1">Belongs to the FlgM family.</text>
</comment>
<evidence type="ECO:0000259" key="10">
    <source>
        <dbReference type="Pfam" id="PF04316"/>
    </source>
</evidence>
<dbReference type="InterPro" id="IPR007412">
    <property type="entry name" value="FlgM"/>
</dbReference>
<keyword evidence="5" id="KW-0805">Transcription regulation</keyword>
<dbReference type="EMBL" id="OUNR01000016">
    <property type="protein sequence ID" value="SPP65181.1"/>
    <property type="molecule type" value="Genomic_DNA"/>
</dbReference>
<evidence type="ECO:0000256" key="8">
    <source>
        <dbReference type="ARBA" id="ARBA00030117"/>
    </source>
</evidence>
<evidence type="ECO:0000256" key="9">
    <source>
        <dbReference type="SAM" id="MobiDB-lite"/>
    </source>
</evidence>
<dbReference type="AlphaFoldDB" id="A0A330L7F6"/>
<name>A0A330L7F6_9BACT</name>
<reference evidence="12" key="1">
    <citation type="submission" date="2018-04" db="EMBL/GenBank/DDBJ databases">
        <authorList>
            <person name="Lucker S."/>
            <person name="Sakoula D."/>
        </authorList>
    </citation>
    <scope>NUCLEOTIDE SEQUENCE [LARGE SCALE GENOMIC DNA]</scope>
</reference>
<keyword evidence="6" id="KW-0804">Transcription</keyword>
<evidence type="ECO:0000313" key="12">
    <source>
        <dbReference type="Proteomes" id="UP000248168"/>
    </source>
</evidence>
<dbReference type="InterPro" id="IPR035890">
    <property type="entry name" value="Anti-sigma-28_factor_FlgM_sf"/>
</dbReference>
<accession>A0A330L7F6</accession>
<protein>
    <recommendedName>
        <fullName evidence="2">Negative regulator of flagellin synthesis</fullName>
    </recommendedName>
    <alternativeName>
        <fullName evidence="8">Anti-sigma-28 factor</fullName>
    </alternativeName>
</protein>
<feature type="region of interest" description="Disordered" evidence="9">
    <location>
        <begin position="1"/>
        <end position="43"/>
    </location>
</feature>
<comment type="function">
    <text evidence="7">Responsible for the coupling of flagellin expression to flagellar assembly by preventing expression of the flagellin genes when a component of the middle class of proteins is defective. It negatively regulates flagellar genes by inhibiting the activity of FliA by directly binding to FliA.</text>
</comment>
<organism evidence="11 12">
    <name type="scientific">Nitrospira lenta</name>
    <dbReference type="NCBI Taxonomy" id="1436998"/>
    <lineage>
        <taxon>Bacteria</taxon>
        <taxon>Pseudomonadati</taxon>
        <taxon>Nitrospirota</taxon>
        <taxon>Nitrospiria</taxon>
        <taxon>Nitrospirales</taxon>
        <taxon>Nitrospiraceae</taxon>
        <taxon>Nitrospira</taxon>
    </lineage>
</organism>
<dbReference type="RefSeq" id="WP_121989502.1">
    <property type="nucleotide sequence ID" value="NZ_OUNR01000016.1"/>
</dbReference>
<evidence type="ECO:0000256" key="5">
    <source>
        <dbReference type="ARBA" id="ARBA00023015"/>
    </source>
</evidence>
<evidence type="ECO:0000256" key="3">
    <source>
        <dbReference type="ARBA" id="ARBA00022491"/>
    </source>
</evidence>